<dbReference type="Gene3D" id="3.90.640.10">
    <property type="entry name" value="Actin, Chain A, domain 4"/>
    <property type="match status" value="1"/>
</dbReference>
<reference evidence="2 3" key="1">
    <citation type="submission" date="2021-03" db="EMBL/GenBank/DDBJ databases">
        <authorList>
            <person name="King G.J."/>
            <person name="Bancroft I."/>
            <person name="Baten A."/>
            <person name="Bloomfield J."/>
            <person name="Borpatragohain P."/>
            <person name="He Z."/>
            <person name="Irish N."/>
            <person name="Irwin J."/>
            <person name="Liu K."/>
            <person name="Mauleon R.P."/>
            <person name="Moore J."/>
            <person name="Morris R."/>
            <person name="Ostergaard L."/>
            <person name="Wang B."/>
            <person name="Wells R."/>
        </authorList>
    </citation>
    <scope>NUCLEOTIDE SEQUENCE [LARGE SCALE GENOMIC DNA]</scope>
    <source>
        <strain evidence="2">R-o-18</strain>
        <tissue evidence="2">Leaf</tissue>
    </source>
</reference>
<name>A0ABQ7M5C7_BRACM</name>
<comment type="caution">
    <text evidence="2">The sequence shown here is derived from an EMBL/GenBank/DDBJ whole genome shotgun (WGS) entry which is preliminary data.</text>
</comment>
<dbReference type="EMBL" id="JADBGQ010000006">
    <property type="protein sequence ID" value="KAG5393238.1"/>
    <property type="molecule type" value="Genomic_DNA"/>
</dbReference>
<keyword evidence="3" id="KW-1185">Reference proteome</keyword>
<dbReference type="SUPFAM" id="SSF53067">
    <property type="entry name" value="Actin-like ATPase domain"/>
    <property type="match status" value="1"/>
</dbReference>
<proteinExistence type="predicted"/>
<dbReference type="Proteomes" id="UP000823674">
    <property type="component" value="Chromosome A06"/>
</dbReference>
<accession>A0ABQ7M5C7</accession>
<evidence type="ECO:0000313" key="2">
    <source>
        <dbReference type="EMBL" id="KAG5393238.1"/>
    </source>
</evidence>
<dbReference type="Gene3D" id="3.30.420.40">
    <property type="match status" value="1"/>
</dbReference>
<dbReference type="InterPro" id="IPR043129">
    <property type="entry name" value="ATPase_NBD"/>
</dbReference>
<gene>
    <name evidence="2" type="primary">A06g504200.1_BraROA</name>
    <name evidence="2" type="ORF">IGI04_023201</name>
</gene>
<feature type="region of interest" description="Disordered" evidence="1">
    <location>
        <begin position="109"/>
        <end position="136"/>
    </location>
</feature>
<protein>
    <submittedName>
        <fullName evidence="2">Uncharacterized protein</fullName>
    </submittedName>
</protein>
<organism evidence="2 3">
    <name type="scientific">Brassica rapa subsp. trilocularis</name>
    <dbReference type="NCBI Taxonomy" id="1813537"/>
    <lineage>
        <taxon>Eukaryota</taxon>
        <taxon>Viridiplantae</taxon>
        <taxon>Streptophyta</taxon>
        <taxon>Embryophyta</taxon>
        <taxon>Tracheophyta</taxon>
        <taxon>Spermatophyta</taxon>
        <taxon>Magnoliopsida</taxon>
        <taxon>eudicotyledons</taxon>
        <taxon>Gunneridae</taxon>
        <taxon>Pentapetalae</taxon>
        <taxon>rosids</taxon>
        <taxon>malvids</taxon>
        <taxon>Brassicales</taxon>
        <taxon>Brassicaceae</taxon>
        <taxon>Brassiceae</taxon>
        <taxon>Brassica</taxon>
    </lineage>
</organism>
<evidence type="ECO:0000313" key="3">
    <source>
        <dbReference type="Proteomes" id="UP000823674"/>
    </source>
</evidence>
<feature type="compositionally biased region" description="Polar residues" evidence="1">
    <location>
        <begin position="119"/>
        <end position="132"/>
    </location>
</feature>
<evidence type="ECO:0000256" key="1">
    <source>
        <dbReference type="SAM" id="MobiDB-lite"/>
    </source>
</evidence>
<sequence length="236" mass="27033">MWHQENLQRQKSGYPTCIQVDGRWSEPHCSYPIYEGYALPHAIMCLDFEGLDVTHALMKILTERGYYFTTTSEREIVSDVKISFATSVLTTSKSLRKAVIAEVVLGSDKTRRRHRGGNDNPSTTSPPVTFENQRSRPTCEGHAPEIVGSTLTFQLNLPNFNFTAKHQSFTVSCILDNNQRPPQHNFEVHVEEVRYQIHVTTLLKEAAQERGHLWRKIGIVQRRHEMSKNVKRSRGA</sequence>